<keyword evidence="2" id="KW-1185">Reference proteome</keyword>
<protein>
    <submittedName>
        <fullName evidence="1">Uncharacterized protein</fullName>
    </submittedName>
</protein>
<reference evidence="1" key="1">
    <citation type="submission" date="2020-05" db="EMBL/GenBank/DDBJ databases">
        <title>Large-scale comparative analyses of tick genomes elucidate their genetic diversity and vector capacities.</title>
        <authorList>
            <person name="Jia N."/>
            <person name="Wang J."/>
            <person name="Shi W."/>
            <person name="Du L."/>
            <person name="Sun Y."/>
            <person name="Zhan W."/>
            <person name="Jiang J."/>
            <person name="Wang Q."/>
            <person name="Zhang B."/>
            <person name="Ji P."/>
            <person name="Sakyi L.B."/>
            <person name="Cui X."/>
            <person name="Yuan T."/>
            <person name="Jiang B."/>
            <person name="Yang W."/>
            <person name="Lam T.T.-Y."/>
            <person name="Chang Q."/>
            <person name="Ding S."/>
            <person name="Wang X."/>
            <person name="Zhu J."/>
            <person name="Ruan X."/>
            <person name="Zhao L."/>
            <person name="Wei J."/>
            <person name="Que T."/>
            <person name="Du C."/>
            <person name="Cheng J."/>
            <person name="Dai P."/>
            <person name="Han X."/>
            <person name="Huang E."/>
            <person name="Gao Y."/>
            <person name="Liu J."/>
            <person name="Shao H."/>
            <person name="Ye R."/>
            <person name="Li L."/>
            <person name="Wei W."/>
            <person name="Wang X."/>
            <person name="Wang C."/>
            <person name="Yang T."/>
            <person name="Huo Q."/>
            <person name="Li W."/>
            <person name="Guo W."/>
            <person name="Chen H."/>
            <person name="Zhou L."/>
            <person name="Ni X."/>
            <person name="Tian J."/>
            <person name="Zhou Y."/>
            <person name="Sheng Y."/>
            <person name="Liu T."/>
            <person name="Pan Y."/>
            <person name="Xia L."/>
            <person name="Li J."/>
            <person name="Zhao F."/>
            <person name="Cao W."/>
        </authorList>
    </citation>
    <scope>NUCLEOTIDE SEQUENCE</scope>
    <source>
        <strain evidence="1">Hyas-2018</strain>
    </source>
</reference>
<accession>A0ACB7T8D4</accession>
<name>A0ACB7T8D4_HYAAI</name>
<evidence type="ECO:0000313" key="1">
    <source>
        <dbReference type="EMBL" id="KAH6942537.1"/>
    </source>
</evidence>
<proteinExistence type="predicted"/>
<evidence type="ECO:0000313" key="2">
    <source>
        <dbReference type="Proteomes" id="UP000821845"/>
    </source>
</evidence>
<gene>
    <name evidence="1" type="ORF">HPB50_007470</name>
</gene>
<comment type="caution">
    <text evidence="1">The sequence shown here is derived from an EMBL/GenBank/DDBJ whole genome shotgun (WGS) entry which is preliminary data.</text>
</comment>
<dbReference type="EMBL" id="CM023490">
    <property type="protein sequence ID" value="KAH6942537.1"/>
    <property type="molecule type" value="Genomic_DNA"/>
</dbReference>
<organism evidence="1 2">
    <name type="scientific">Hyalomma asiaticum</name>
    <name type="common">Tick</name>
    <dbReference type="NCBI Taxonomy" id="266040"/>
    <lineage>
        <taxon>Eukaryota</taxon>
        <taxon>Metazoa</taxon>
        <taxon>Ecdysozoa</taxon>
        <taxon>Arthropoda</taxon>
        <taxon>Chelicerata</taxon>
        <taxon>Arachnida</taxon>
        <taxon>Acari</taxon>
        <taxon>Parasitiformes</taxon>
        <taxon>Ixodida</taxon>
        <taxon>Ixodoidea</taxon>
        <taxon>Ixodidae</taxon>
        <taxon>Hyalomminae</taxon>
        <taxon>Hyalomma</taxon>
    </lineage>
</organism>
<sequence>MGARYRIMATIRSSARNSAAAICLLLAILLPSLPAVFCDGAPPDIILLIADDMGWDDPSFHGSTQIPTPNLDALAADGIILNNFYAMPACTPSRSALMTGRYPIRTGTQGFPIVAGQPWGLPVGIRILPEYLRDLGYETHLVGKWHLGSYMKSLTPPQRGFDSFYGFYYGEEDYYSHNVTYPLFLYVAYQAPHGSGGPEALQAPARNVFKFPYIGEEQRTLFAGMVDTVDESVGKVFATLQEEGMLDNAVVLFSSDNGGTPFGDYSSRSFNWPLRGLKMSVWEGSTRVPAFVWSPLLNEKQRVSKQLMHLTDLFTTIYRLAGGDVSSLENVDGLDMWDYLSNGTGSLRTELLYNIYPLDSEESSLAAIRDSQYKLVFDPEGAESGRYRTTGGRRPFNDIDELLARSKAAEALRKFYNTDRLELPSDWRQRATLTCGEDATEHFSPDDKVFLFDIEKDPCELNNIAADHPEASSDMTHKKQPGVAQPRKEVRLARWYFGGLAGSMAACFTHPLDLLKVHLQTQSAGRVSLVGSTVTIIRHQGVLAMYNGLSASILRQLTYSTTRFGMYEVIRQYLVKPGENMKFYQKVFVAGVAGASGGFVGTPADMVNVSYKNAIDGLWRVYKQEGALNLFSGGGAATARAVLMTIGQISFYEQIKQALLSTGYFSDNLTTHFSSSFMAAGIATTLTQPLDVMKTRMMNAKPGEYRSILHCALETKKLGVMAFFKGYIPAFVRLGPHTILTWIFLEQMRLNFGIVRYTY</sequence>
<dbReference type="Proteomes" id="UP000821845">
    <property type="component" value="Chromosome 10"/>
</dbReference>